<keyword evidence="9" id="KW-0472">Membrane</keyword>
<protein>
    <recommendedName>
        <fullName evidence="2">histidine kinase</fullName>
        <ecNumber evidence="2">2.7.13.3</ecNumber>
    </recommendedName>
</protein>
<evidence type="ECO:0000259" key="11">
    <source>
        <dbReference type="Pfam" id="PF07730"/>
    </source>
</evidence>
<proteinExistence type="predicted"/>
<keyword evidence="8" id="KW-0902">Two-component regulatory system</keyword>
<evidence type="ECO:0000256" key="4">
    <source>
        <dbReference type="ARBA" id="ARBA00022679"/>
    </source>
</evidence>
<keyword evidence="6" id="KW-0418">Kinase</keyword>
<keyword evidence="9" id="KW-0812">Transmembrane</keyword>
<evidence type="ECO:0000313" key="13">
    <source>
        <dbReference type="Proteomes" id="UP000190037"/>
    </source>
</evidence>
<dbReference type="Pfam" id="PF02518">
    <property type="entry name" value="HATPase_c"/>
    <property type="match status" value="1"/>
</dbReference>
<keyword evidence="5" id="KW-0547">Nucleotide-binding</keyword>
<keyword evidence="13" id="KW-1185">Reference proteome</keyword>
<comment type="caution">
    <text evidence="12">The sequence shown here is derived from an EMBL/GenBank/DDBJ whole genome shotgun (WGS) entry which is preliminary data.</text>
</comment>
<keyword evidence="4" id="KW-0808">Transferase</keyword>
<dbReference type="InterPro" id="IPR036890">
    <property type="entry name" value="HATPase_C_sf"/>
</dbReference>
<evidence type="ECO:0000256" key="7">
    <source>
        <dbReference type="ARBA" id="ARBA00022840"/>
    </source>
</evidence>
<dbReference type="AlphaFoldDB" id="A0A1T3P3E1"/>
<evidence type="ECO:0000256" key="5">
    <source>
        <dbReference type="ARBA" id="ARBA00022741"/>
    </source>
</evidence>
<dbReference type="CDD" id="cd16917">
    <property type="entry name" value="HATPase_UhpB-NarQ-NarX-like"/>
    <property type="match status" value="1"/>
</dbReference>
<accession>A0A1T3P3E1</accession>
<feature type="domain" description="Histidine kinase/HSP90-like ATPase" evidence="10">
    <location>
        <begin position="314"/>
        <end position="402"/>
    </location>
</feature>
<dbReference type="GO" id="GO:0005524">
    <property type="term" value="F:ATP binding"/>
    <property type="evidence" value="ECO:0007669"/>
    <property type="project" value="UniProtKB-KW"/>
</dbReference>
<evidence type="ECO:0000256" key="8">
    <source>
        <dbReference type="ARBA" id="ARBA00023012"/>
    </source>
</evidence>
<comment type="catalytic activity">
    <reaction evidence="1">
        <text>ATP + protein L-histidine = ADP + protein N-phospho-L-histidine.</text>
        <dbReference type="EC" id="2.7.13.3"/>
    </reaction>
</comment>
<dbReference type="Proteomes" id="UP000190037">
    <property type="component" value="Unassembled WGS sequence"/>
</dbReference>
<evidence type="ECO:0000256" key="1">
    <source>
        <dbReference type="ARBA" id="ARBA00000085"/>
    </source>
</evidence>
<evidence type="ECO:0000256" key="9">
    <source>
        <dbReference type="SAM" id="Phobius"/>
    </source>
</evidence>
<evidence type="ECO:0000256" key="6">
    <source>
        <dbReference type="ARBA" id="ARBA00022777"/>
    </source>
</evidence>
<reference evidence="12 13" key="1">
    <citation type="submission" date="2017-03" db="EMBL/GenBank/DDBJ databases">
        <title>Draft genome sequence of Streptomyces scabrisporus NF3, endophyte isolated from Amphipterygium adstringens.</title>
        <authorList>
            <person name="Vazquez M."/>
            <person name="Ceapa C.D."/>
            <person name="Rodriguez Luna D."/>
            <person name="Sanchez Esquivel S."/>
        </authorList>
    </citation>
    <scope>NUCLEOTIDE SEQUENCE [LARGE SCALE GENOMIC DNA]</scope>
    <source>
        <strain evidence="12 13">NF3</strain>
    </source>
</reference>
<feature type="transmembrane region" description="Helical" evidence="9">
    <location>
        <begin position="73"/>
        <end position="93"/>
    </location>
</feature>
<dbReference type="SUPFAM" id="SSF55874">
    <property type="entry name" value="ATPase domain of HSP90 chaperone/DNA topoisomerase II/histidine kinase"/>
    <property type="match status" value="1"/>
</dbReference>
<dbReference type="Pfam" id="PF07730">
    <property type="entry name" value="HisKA_3"/>
    <property type="match status" value="1"/>
</dbReference>
<gene>
    <name evidence="12" type="ORF">B4N89_24060</name>
</gene>
<evidence type="ECO:0000313" key="12">
    <source>
        <dbReference type="EMBL" id="OPC83607.1"/>
    </source>
</evidence>
<dbReference type="PANTHER" id="PTHR24421:SF10">
    <property type="entry name" value="NITRATE_NITRITE SENSOR PROTEIN NARQ"/>
    <property type="match status" value="1"/>
</dbReference>
<dbReference type="GO" id="GO:0016020">
    <property type="term" value="C:membrane"/>
    <property type="evidence" value="ECO:0007669"/>
    <property type="project" value="InterPro"/>
</dbReference>
<dbReference type="InterPro" id="IPR050482">
    <property type="entry name" value="Sensor_HK_TwoCompSys"/>
</dbReference>
<keyword evidence="3" id="KW-0597">Phosphoprotein</keyword>
<dbReference type="EMBL" id="MWQN01000001">
    <property type="protein sequence ID" value="OPC83607.1"/>
    <property type="molecule type" value="Genomic_DNA"/>
</dbReference>
<dbReference type="GO" id="GO:0046983">
    <property type="term" value="F:protein dimerization activity"/>
    <property type="evidence" value="ECO:0007669"/>
    <property type="project" value="InterPro"/>
</dbReference>
<evidence type="ECO:0000256" key="2">
    <source>
        <dbReference type="ARBA" id="ARBA00012438"/>
    </source>
</evidence>
<dbReference type="EC" id="2.7.13.3" evidence="2"/>
<feature type="transmembrane region" description="Helical" evidence="9">
    <location>
        <begin position="157"/>
        <end position="176"/>
    </location>
</feature>
<organism evidence="12 13">
    <name type="scientific">Embleya scabrispora</name>
    <dbReference type="NCBI Taxonomy" id="159449"/>
    <lineage>
        <taxon>Bacteria</taxon>
        <taxon>Bacillati</taxon>
        <taxon>Actinomycetota</taxon>
        <taxon>Actinomycetes</taxon>
        <taxon>Kitasatosporales</taxon>
        <taxon>Streptomycetaceae</taxon>
        <taxon>Embleya</taxon>
    </lineage>
</organism>
<dbReference type="GO" id="GO:0000155">
    <property type="term" value="F:phosphorelay sensor kinase activity"/>
    <property type="evidence" value="ECO:0007669"/>
    <property type="project" value="InterPro"/>
</dbReference>
<dbReference type="STRING" id="159449.B4N89_24060"/>
<keyword evidence="9" id="KW-1133">Transmembrane helix</keyword>
<keyword evidence="7" id="KW-0067">ATP-binding</keyword>
<dbReference type="InterPro" id="IPR003594">
    <property type="entry name" value="HATPase_dom"/>
</dbReference>
<dbReference type="InterPro" id="IPR011712">
    <property type="entry name" value="Sig_transdc_His_kin_sub3_dim/P"/>
</dbReference>
<feature type="transmembrane region" description="Helical" evidence="9">
    <location>
        <begin position="48"/>
        <end position="67"/>
    </location>
</feature>
<evidence type="ECO:0000256" key="3">
    <source>
        <dbReference type="ARBA" id="ARBA00022553"/>
    </source>
</evidence>
<feature type="domain" description="Signal transduction histidine kinase subgroup 3 dimerisation and phosphoacceptor" evidence="11">
    <location>
        <begin position="203"/>
        <end position="265"/>
    </location>
</feature>
<dbReference type="OrthoDB" id="227596at2"/>
<sequence>MIDSPTSCGGAPASCAGAPPVPFARSAPGAGYRDRVSIRAWWASRRSFGFDVLVAAIAVALGLTLRMGRGAGLIGWPYLHQASAVLSGALLLYRRRAPFGAGAAICAVGLVYPTHALYFAAYAAGACVEDRRRAWGLIGGLVVAATRPWSRPAPLDVVAAASLALVPVLLGLYVAARRRLRADRAEQVVRERELGFERVRLEERARIAGEMHDVITHRVSLMVLQAGALRTRARDEDVRASAEELRLVGCKALEELRGLVAVSRSERQMGSVVVGPRAVLDVSDLVAGSRSAGIPVDLVTLGEPHPTSPVVGRAAYRVVQEALTNVHKHAPGAGVDIRLHYVGDEVRITVRNSAPTRAVDVALGSGGSGLLGLRKRVELVAGTLRTRPLPDGGYELLATLPAGAPTTTTGEPV</sequence>
<feature type="transmembrane region" description="Helical" evidence="9">
    <location>
        <begin position="100"/>
        <end position="124"/>
    </location>
</feature>
<evidence type="ECO:0000259" key="10">
    <source>
        <dbReference type="Pfam" id="PF02518"/>
    </source>
</evidence>
<dbReference type="Gene3D" id="3.30.565.10">
    <property type="entry name" value="Histidine kinase-like ATPase, C-terminal domain"/>
    <property type="match status" value="1"/>
</dbReference>
<dbReference type="Gene3D" id="1.20.5.1930">
    <property type="match status" value="1"/>
</dbReference>
<name>A0A1T3P3E1_9ACTN</name>
<dbReference type="PANTHER" id="PTHR24421">
    <property type="entry name" value="NITRATE/NITRITE SENSOR PROTEIN NARX-RELATED"/>
    <property type="match status" value="1"/>
</dbReference>